<name>A0A0G0WX11_UNCKA</name>
<evidence type="ECO:0000256" key="1">
    <source>
        <dbReference type="ARBA" id="ARBA00006739"/>
    </source>
</evidence>
<dbReference type="EMBL" id="LCBS01000004">
    <property type="protein sequence ID" value="KKS17274.1"/>
    <property type="molecule type" value="Genomic_DNA"/>
</dbReference>
<dbReference type="Proteomes" id="UP000034163">
    <property type="component" value="Unassembled WGS sequence"/>
</dbReference>
<gene>
    <name evidence="5" type="ORF">UU72_C0004G0013</name>
</gene>
<protein>
    <submittedName>
        <fullName evidence="5">Glycosyl transferase, family 2</fullName>
    </submittedName>
</protein>
<dbReference type="Pfam" id="PF13641">
    <property type="entry name" value="Glyco_tranf_2_3"/>
    <property type="match status" value="1"/>
</dbReference>
<evidence type="ECO:0000256" key="4">
    <source>
        <dbReference type="SAM" id="Phobius"/>
    </source>
</evidence>
<feature type="transmembrane region" description="Helical" evidence="4">
    <location>
        <begin position="324"/>
        <end position="346"/>
    </location>
</feature>
<reference evidence="5 6" key="1">
    <citation type="journal article" date="2015" name="Nature">
        <title>rRNA introns, odd ribosomes, and small enigmatic genomes across a large radiation of phyla.</title>
        <authorList>
            <person name="Brown C.T."/>
            <person name="Hug L.A."/>
            <person name="Thomas B.C."/>
            <person name="Sharon I."/>
            <person name="Castelle C.J."/>
            <person name="Singh A."/>
            <person name="Wilkins M.J."/>
            <person name="Williams K.H."/>
            <person name="Banfield J.F."/>
        </authorList>
    </citation>
    <scope>NUCLEOTIDE SEQUENCE [LARGE SCALE GENOMIC DNA]</scope>
</reference>
<dbReference type="PANTHER" id="PTHR43630">
    <property type="entry name" value="POLY-BETA-1,6-N-ACETYL-D-GLUCOSAMINE SYNTHASE"/>
    <property type="match status" value="1"/>
</dbReference>
<feature type="transmembrane region" description="Helical" evidence="4">
    <location>
        <begin position="252"/>
        <end position="278"/>
    </location>
</feature>
<dbReference type="CDD" id="cd06423">
    <property type="entry name" value="CESA_like"/>
    <property type="match status" value="1"/>
</dbReference>
<evidence type="ECO:0000256" key="2">
    <source>
        <dbReference type="ARBA" id="ARBA00022676"/>
    </source>
</evidence>
<comment type="similarity">
    <text evidence="1">Belongs to the glycosyltransferase 2 family.</text>
</comment>
<accession>A0A0G0WX11</accession>
<evidence type="ECO:0000256" key="3">
    <source>
        <dbReference type="ARBA" id="ARBA00022679"/>
    </source>
</evidence>
<evidence type="ECO:0000313" key="5">
    <source>
        <dbReference type="EMBL" id="KKS17274.1"/>
    </source>
</evidence>
<keyword evidence="4" id="KW-0812">Transmembrane</keyword>
<keyword evidence="4" id="KW-0472">Membrane</keyword>
<dbReference type="PANTHER" id="PTHR43630:SF1">
    <property type="entry name" value="POLY-BETA-1,6-N-ACETYL-D-GLUCOSAMINE SYNTHASE"/>
    <property type="match status" value="1"/>
</dbReference>
<dbReference type="Gene3D" id="3.90.550.10">
    <property type="entry name" value="Spore Coat Polysaccharide Biosynthesis Protein SpsA, Chain A"/>
    <property type="match status" value="1"/>
</dbReference>
<keyword evidence="4" id="KW-1133">Transmembrane helix</keyword>
<organism evidence="5 6">
    <name type="scientific">candidate division WWE3 bacterium GW2011_GWB1_41_6</name>
    <dbReference type="NCBI Taxonomy" id="1619112"/>
    <lineage>
        <taxon>Bacteria</taxon>
        <taxon>Katanobacteria</taxon>
    </lineage>
</organism>
<dbReference type="GO" id="GO:0016757">
    <property type="term" value="F:glycosyltransferase activity"/>
    <property type="evidence" value="ECO:0007669"/>
    <property type="project" value="UniProtKB-KW"/>
</dbReference>
<proteinExistence type="inferred from homology"/>
<sequence length="366" mass="42382">MKKRKNEIAIIIAARNEGLVLDNTLHSIKKIVRKEHIYLVNDNSSDNTTALAEKEIPRENILKNDIKTGKAGSLNRGIAHFHLPKKYKYIMPIDADTKVAKTMIKRSLRLFKTDKKHTIVAVVGRIKSEGNSYITYYRIWEYEIGHTILKNAQSFINAISVCSGCATIYKSSVFSELTFPEDTVTEDMDLTFTIHRKKLGRIVYQDNALVYTQDPINLKILTKQLNRWYSGFWQNIVKHKIPWGGQILDFEVALLALGGVANSLFILGEVGLLILSIYNPFLLKFVFLQIILDLLLLMIPTMVFTSVRNNSWKIFLYLPHLYFIRFYSGLIFLHSLVRIIFGVDLLHWDRTQRYKYLDENKIVFSE</sequence>
<comment type="caution">
    <text evidence="5">The sequence shown here is derived from an EMBL/GenBank/DDBJ whole genome shotgun (WGS) entry which is preliminary data.</text>
</comment>
<keyword evidence="3 5" id="KW-0808">Transferase</keyword>
<dbReference type="AlphaFoldDB" id="A0A0G0WX11"/>
<keyword evidence="2" id="KW-0328">Glycosyltransferase</keyword>
<dbReference type="InterPro" id="IPR029044">
    <property type="entry name" value="Nucleotide-diphossugar_trans"/>
</dbReference>
<feature type="transmembrane region" description="Helical" evidence="4">
    <location>
        <begin position="285"/>
        <end position="304"/>
    </location>
</feature>
<dbReference type="SUPFAM" id="SSF53448">
    <property type="entry name" value="Nucleotide-diphospho-sugar transferases"/>
    <property type="match status" value="1"/>
</dbReference>
<evidence type="ECO:0000313" key="6">
    <source>
        <dbReference type="Proteomes" id="UP000034163"/>
    </source>
</evidence>